<evidence type="ECO:0000256" key="7">
    <source>
        <dbReference type="ARBA" id="ARBA00093212"/>
    </source>
</evidence>
<dbReference type="PRINTS" id="PR00111">
    <property type="entry name" value="ABHYDROLASE"/>
</dbReference>
<sequence length="335" mass="38094">MPLYIVTVSIDMANQNQDRFSEFRHRQVSTNGISMHVAELGDLSAPPVLLLHGFPELWLSWRHQMAALAANGYRAIAPDLRGFGDTDVPADPLAYTLFHIIGDLIGLLDQLELSRVFVVGHDWGAYMAWHLCLFRPDRVRALVNIGIPYSPRSPSVKPIDNFFKLLGDGFYICQFQEPGRAEASFARYEVPTVLKKFFSIKLDNLSAPPGMEIIDHLEEPPSLEWISEDELQYFAEKIQKNGFTGPLNYYRNLDKNWELMAPWQGAKIQVPTKFILVTKEVGYKTYGMEMTVKGGRMKEVVPNLDVVSVEGYHFIQQEKAEEVTSEILSYFSSQI</sequence>
<dbReference type="GO" id="GO:0004301">
    <property type="term" value="F:epoxide hydrolase activity"/>
    <property type="evidence" value="ECO:0007669"/>
    <property type="project" value="UniProtKB-EC"/>
</dbReference>
<gene>
    <name evidence="9" type="ORF">LUZ62_005924</name>
</gene>
<evidence type="ECO:0000256" key="4">
    <source>
        <dbReference type="ARBA" id="ARBA00038334"/>
    </source>
</evidence>
<dbReference type="EC" id="3.3.2.10" evidence="2"/>
<protein>
    <recommendedName>
        <fullName evidence="2">soluble epoxide hydrolase</fullName>
        <ecNumber evidence="2">3.3.2.10</ecNumber>
    </recommendedName>
</protein>
<comment type="pathway">
    <text evidence="1">Secondary metabolite biosynthesis; terpenoid biosynthesis.</text>
</comment>
<keyword evidence="3" id="KW-0378">Hydrolase</keyword>
<evidence type="ECO:0000313" key="10">
    <source>
        <dbReference type="Proteomes" id="UP001140206"/>
    </source>
</evidence>
<dbReference type="Gene3D" id="3.40.50.1820">
    <property type="entry name" value="alpha/beta hydrolase"/>
    <property type="match status" value="1"/>
</dbReference>
<dbReference type="InterPro" id="IPR029058">
    <property type="entry name" value="AB_hydrolase_fold"/>
</dbReference>
<dbReference type="PRINTS" id="PR00412">
    <property type="entry name" value="EPOXHYDRLASE"/>
</dbReference>
<evidence type="ECO:0000313" key="9">
    <source>
        <dbReference type="EMBL" id="KAJ4744646.1"/>
    </source>
</evidence>
<reference evidence="9" key="1">
    <citation type="submission" date="2022-08" db="EMBL/GenBank/DDBJ databases">
        <authorList>
            <person name="Marques A."/>
        </authorList>
    </citation>
    <scope>NUCLEOTIDE SEQUENCE</scope>
    <source>
        <strain evidence="9">RhyPub2mFocal</strain>
        <tissue evidence="9">Leaves</tissue>
    </source>
</reference>
<comment type="similarity">
    <text evidence="4">Belongs to the AB hydrolase superfamily. Epoxide hydrolase family.</text>
</comment>
<evidence type="ECO:0000256" key="1">
    <source>
        <dbReference type="ARBA" id="ARBA00004721"/>
    </source>
</evidence>
<organism evidence="9 10">
    <name type="scientific">Rhynchospora pubera</name>
    <dbReference type="NCBI Taxonomy" id="906938"/>
    <lineage>
        <taxon>Eukaryota</taxon>
        <taxon>Viridiplantae</taxon>
        <taxon>Streptophyta</taxon>
        <taxon>Embryophyta</taxon>
        <taxon>Tracheophyta</taxon>
        <taxon>Spermatophyta</taxon>
        <taxon>Magnoliopsida</taxon>
        <taxon>Liliopsida</taxon>
        <taxon>Poales</taxon>
        <taxon>Cyperaceae</taxon>
        <taxon>Cyperoideae</taxon>
        <taxon>Rhynchosporeae</taxon>
        <taxon>Rhynchospora</taxon>
    </lineage>
</organism>
<dbReference type="AlphaFoldDB" id="A0AAV8BNI5"/>
<dbReference type="Pfam" id="PF00561">
    <property type="entry name" value="Abhydrolase_1"/>
    <property type="match status" value="1"/>
</dbReference>
<name>A0AAV8BNI5_9POAL</name>
<evidence type="ECO:0000256" key="2">
    <source>
        <dbReference type="ARBA" id="ARBA00013006"/>
    </source>
</evidence>
<dbReference type="InterPro" id="IPR000073">
    <property type="entry name" value="AB_hydrolase_1"/>
</dbReference>
<accession>A0AAV8BNI5</accession>
<evidence type="ECO:0000259" key="8">
    <source>
        <dbReference type="Pfam" id="PF00561"/>
    </source>
</evidence>
<keyword evidence="10" id="KW-1185">Reference proteome</keyword>
<comment type="caution">
    <text evidence="9">The sequence shown here is derived from an EMBL/GenBank/DDBJ whole genome shotgun (WGS) entry which is preliminary data.</text>
</comment>
<comment type="catalytic activity">
    <reaction evidence="5">
        <text>an epoxide + H2O = an ethanediol</text>
        <dbReference type="Rhea" id="RHEA:19037"/>
        <dbReference type="ChEBI" id="CHEBI:15377"/>
        <dbReference type="ChEBI" id="CHEBI:32955"/>
        <dbReference type="ChEBI" id="CHEBI:140594"/>
        <dbReference type="EC" id="3.3.2.10"/>
    </reaction>
    <physiologicalReaction direction="left-to-right" evidence="5">
        <dbReference type="Rhea" id="RHEA:19038"/>
    </physiologicalReaction>
</comment>
<comment type="function">
    <text evidence="6">Epoxide hydrolase involved in the biosynthesis of cucurbitacin and mogroside tetracyclic triterpene natural products (e.g. siamenoside I and mogrosides IV, V and VI). Cucurbitacins have cytotoxic properties and exhibit deterrent taste as a defense barrier against herbivores. Mogrosides are nonsugar highly oxygenated compounds used as high-intensity zero-calorie sweeteners; they also possess pharmacological properties such as regulating immunity, lowering blood sugar and lipid levels, protecting the liver, and acting as antioxidants and antitumor agents. Catalyzes the hydrolysis of aromatic epoxide-containing substrates, such as the conversion of 24,25-epoxycucurbitadienol to 24,25-dihydroxycucurbitadienol.</text>
</comment>
<evidence type="ECO:0000256" key="3">
    <source>
        <dbReference type="ARBA" id="ARBA00022801"/>
    </source>
</evidence>
<dbReference type="FunFam" id="3.40.50.1820:FF:000161">
    <property type="entry name" value="Epoxide hydrolase"/>
    <property type="match status" value="1"/>
</dbReference>
<feature type="domain" description="AB hydrolase-1" evidence="8">
    <location>
        <begin position="46"/>
        <end position="200"/>
    </location>
</feature>
<dbReference type="EMBL" id="JAMFTS010000033">
    <property type="protein sequence ID" value="KAJ4744646.1"/>
    <property type="molecule type" value="Genomic_DNA"/>
</dbReference>
<dbReference type="Proteomes" id="UP001140206">
    <property type="component" value="Unassembled WGS sequence"/>
</dbReference>
<comment type="catalytic activity">
    <reaction evidence="7">
        <text>(24S)-24,25-epoxycucurbitadienol + H2O = (24R)-24,25-dihydroxycucurbitadienol</text>
        <dbReference type="Rhea" id="RHEA:81855"/>
        <dbReference type="ChEBI" id="CHEBI:15377"/>
        <dbReference type="ChEBI" id="CHEBI:229949"/>
        <dbReference type="ChEBI" id="CHEBI:229950"/>
    </reaction>
    <physiologicalReaction direction="left-to-right" evidence="7">
        <dbReference type="Rhea" id="RHEA:81856"/>
    </physiologicalReaction>
</comment>
<proteinExistence type="inferred from homology"/>
<dbReference type="SUPFAM" id="SSF53474">
    <property type="entry name" value="alpha/beta-Hydrolases"/>
    <property type="match status" value="1"/>
</dbReference>
<evidence type="ECO:0000256" key="5">
    <source>
        <dbReference type="ARBA" id="ARBA00051067"/>
    </source>
</evidence>
<dbReference type="InterPro" id="IPR000639">
    <property type="entry name" value="Epox_hydrolase-like"/>
</dbReference>
<evidence type="ECO:0000256" key="6">
    <source>
        <dbReference type="ARBA" id="ARBA00058358"/>
    </source>
</evidence>
<dbReference type="PANTHER" id="PTHR43329">
    <property type="entry name" value="EPOXIDE HYDROLASE"/>
    <property type="match status" value="1"/>
</dbReference>